<gene>
    <name evidence="1" type="ORF">HPP92_006531</name>
</gene>
<organism evidence="1 2">
    <name type="scientific">Vanilla planifolia</name>
    <name type="common">Vanilla</name>
    <dbReference type="NCBI Taxonomy" id="51239"/>
    <lineage>
        <taxon>Eukaryota</taxon>
        <taxon>Viridiplantae</taxon>
        <taxon>Streptophyta</taxon>
        <taxon>Embryophyta</taxon>
        <taxon>Tracheophyta</taxon>
        <taxon>Spermatophyta</taxon>
        <taxon>Magnoliopsida</taxon>
        <taxon>Liliopsida</taxon>
        <taxon>Asparagales</taxon>
        <taxon>Orchidaceae</taxon>
        <taxon>Vanilloideae</taxon>
        <taxon>Vanilleae</taxon>
        <taxon>Vanilla</taxon>
    </lineage>
</organism>
<accession>A0A835V9R2</accession>
<dbReference type="AlphaFoldDB" id="A0A835V9R2"/>
<protein>
    <recommendedName>
        <fullName evidence="3">Lipid IV(A) 3-deoxy-D-manno-octulosonic acid transferase</fullName>
    </recommendedName>
</protein>
<reference evidence="1 2" key="1">
    <citation type="journal article" date="2020" name="Nat. Food">
        <title>A phased Vanilla planifolia genome enables genetic improvement of flavour and production.</title>
        <authorList>
            <person name="Hasing T."/>
            <person name="Tang H."/>
            <person name="Brym M."/>
            <person name="Khazi F."/>
            <person name="Huang T."/>
            <person name="Chambers A.H."/>
        </authorList>
    </citation>
    <scope>NUCLEOTIDE SEQUENCE [LARGE SCALE GENOMIC DNA]</scope>
    <source>
        <tissue evidence="1">Leaf</tissue>
    </source>
</reference>
<dbReference type="InterPro" id="IPR039901">
    <property type="entry name" value="Kdotransferase"/>
</dbReference>
<dbReference type="EMBL" id="JADCNM010000003">
    <property type="protein sequence ID" value="KAG0489668.1"/>
    <property type="molecule type" value="Genomic_DNA"/>
</dbReference>
<comment type="caution">
    <text evidence="1">The sequence shown here is derived from an EMBL/GenBank/DDBJ whole genome shotgun (WGS) entry which is preliminary data.</text>
</comment>
<sequence>MLSKFSIIVSLSTVEAIRFQLLNASPFIINFAGDLKYAVGSLPLDEREKKSIADLKLQLNERPVWMAASIHRSEVEVMMSVHRELKLVFLTCLILVLRHPLHGRLLSQALQRGGFHVALRSRNDVISSSIDIYVADTLGELGMLYRVTPIAVIGGSFQVDLAGHNFSEAAAAGCAVLVGHFSRMLAEMKQVDSLSVLQVEGEVELLKALMQLLSNIDLLEAHRKSAKSAFSAVSKGVVHRAWNH</sequence>
<dbReference type="Gene3D" id="3.40.50.2000">
    <property type="entry name" value="Glycogen Phosphorylase B"/>
    <property type="match status" value="1"/>
</dbReference>
<evidence type="ECO:0008006" key="3">
    <source>
        <dbReference type="Google" id="ProtNLM"/>
    </source>
</evidence>
<evidence type="ECO:0000313" key="1">
    <source>
        <dbReference type="EMBL" id="KAG0489668.1"/>
    </source>
</evidence>
<dbReference type="PANTHER" id="PTHR42755">
    <property type="entry name" value="3-DEOXY-MANNO-OCTULOSONATE CYTIDYLYLTRANSFERASE"/>
    <property type="match status" value="1"/>
</dbReference>
<dbReference type="OrthoDB" id="308383at2759"/>
<evidence type="ECO:0000313" key="2">
    <source>
        <dbReference type="Proteomes" id="UP000639772"/>
    </source>
</evidence>
<feature type="non-terminal residue" evidence="1">
    <location>
        <position position="244"/>
    </location>
</feature>
<dbReference type="GO" id="GO:0005886">
    <property type="term" value="C:plasma membrane"/>
    <property type="evidence" value="ECO:0007669"/>
    <property type="project" value="TreeGrafter"/>
</dbReference>
<dbReference type="GO" id="GO:0009245">
    <property type="term" value="P:lipid A biosynthetic process"/>
    <property type="evidence" value="ECO:0007669"/>
    <property type="project" value="TreeGrafter"/>
</dbReference>
<name>A0A835V9R2_VANPL</name>
<proteinExistence type="predicted"/>
<dbReference type="GO" id="GO:0016740">
    <property type="term" value="F:transferase activity"/>
    <property type="evidence" value="ECO:0007669"/>
    <property type="project" value="InterPro"/>
</dbReference>
<dbReference type="PANTHER" id="PTHR42755:SF1">
    <property type="entry name" value="3-DEOXY-D-MANNO-OCTULOSONIC ACID TRANSFERASE, MITOCHONDRIAL-RELATED"/>
    <property type="match status" value="1"/>
</dbReference>
<dbReference type="Proteomes" id="UP000639772">
    <property type="component" value="Chromosome 3"/>
</dbReference>